<dbReference type="InterPro" id="IPR003713">
    <property type="entry name" value="FliS"/>
</dbReference>
<reference evidence="8" key="1">
    <citation type="journal article" date="2019" name="Int. J. Syst. Evol. Microbiol.">
        <title>The Global Catalogue of Microorganisms (GCM) 10K type strain sequencing project: providing services to taxonomists for standard genome sequencing and annotation.</title>
        <authorList>
            <consortium name="The Broad Institute Genomics Platform"/>
            <consortium name="The Broad Institute Genome Sequencing Center for Infectious Disease"/>
            <person name="Wu L."/>
            <person name="Ma J."/>
        </authorList>
    </citation>
    <scope>NUCLEOTIDE SEQUENCE [LARGE SCALE GENOMIC DNA]</scope>
    <source>
        <strain evidence="8">CGMCC 1.18578</strain>
    </source>
</reference>
<dbReference type="Gene3D" id="1.20.120.340">
    <property type="entry name" value="Flagellar protein FliS"/>
    <property type="match status" value="1"/>
</dbReference>
<comment type="subcellular location">
    <subcellularLocation>
        <location evidence="1 6">Cytoplasm</location>
        <location evidence="1 6">Cytosol</location>
    </subcellularLocation>
</comment>
<dbReference type="RefSeq" id="WP_378110825.1">
    <property type="nucleotide sequence ID" value="NZ_JBHSNC010000017.1"/>
</dbReference>
<keyword evidence="4 6" id="KW-1005">Bacterial flagellum biogenesis</keyword>
<dbReference type="InterPro" id="IPR036584">
    <property type="entry name" value="FliS_sf"/>
</dbReference>
<evidence type="ECO:0000256" key="5">
    <source>
        <dbReference type="ARBA" id="ARBA00023186"/>
    </source>
</evidence>
<evidence type="ECO:0000256" key="2">
    <source>
        <dbReference type="ARBA" id="ARBA00008787"/>
    </source>
</evidence>
<dbReference type="Pfam" id="PF02561">
    <property type="entry name" value="FliS"/>
    <property type="match status" value="1"/>
</dbReference>
<keyword evidence="5" id="KW-0143">Chaperone</keyword>
<dbReference type="PANTHER" id="PTHR34773">
    <property type="entry name" value="FLAGELLAR SECRETION CHAPERONE FLIS"/>
    <property type="match status" value="1"/>
</dbReference>
<dbReference type="Proteomes" id="UP001596108">
    <property type="component" value="Unassembled WGS sequence"/>
</dbReference>
<dbReference type="PANTHER" id="PTHR34773:SF1">
    <property type="entry name" value="FLAGELLAR SECRETION CHAPERONE FLIS"/>
    <property type="match status" value="1"/>
</dbReference>
<dbReference type="SUPFAM" id="SSF101116">
    <property type="entry name" value="Flagellar export chaperone FliS"/>
    <property type="match status" value="1"/>
</dbReference>
<gene>
    <name evidence="7" type="primary">fliS</name>
    <name evidence="7" type="ORF">ACFPQ4_05745</name>
</gene>
<evidence type="ECO:0000313" key="7">
    <source>
        <dbReference type="EMBL" id="MFC5528956.1"/>
    </source>
</evidence>
<dbReference type="EMBL" id="JBHSNC010000017">
    <property type="protein sequence ID" value="MFC5528956.1"/>
    <property type="molecule type" value="Genomic_DNA"/>
</dbReference>
<organism evidence="7 8">
    <name type="scientific">Cohnella yongneupensis</name>
    <dbReference type="NCBI Taxonomy" id="425006"/>
    <lineage>
        <taxon>Bacteria</taxon>
        <taxon>Bacillati</taxon>
        <taxon>Bacillota</taxon>
        <taxon>Bacilli</taxon>
        <taxon>Bacillales</taxon>
        <taxon>Paenibacillaceae</taxon>
        <taxon>Cohnella</taxon>
    </lineage>
</organism>
<protein>
    <recommendedName>
        <fullName evidence="6">Flagellar secretion chaperone FliS</fullName>
    </recommendedName>
</protein>
<proteinExistence type="inferred from homology"/>
<keyword evidence="7" id="KW-0966">Cell projection</keyword>
<keyword evidence="8" id="KW-1185">Reference proteome</keyword>
<comment type="similarity">
    <text evidence="2 6">Belongs to the FliS family.</text>
</comment>
<comment type="caution">
    <text evidence="7">The sequence shown here is derived from an EMBL/GenBank/DDBJ whole genome shotgun (WGS) entry which is preliminary data.</text>
</comment>
<dbReference type="NCBIfam" id="TIGR00208">
    <property type="entry name" value="fliS"/>
    <property type="match status" value="1"/>
</dbReference>
<dbReference type="PIRSF" id="PIRSF039090">
    <property type="entry name" value="Flis"/>
    <property type="match status" value="1"/>
</dbReference>
<evidence type="ECO:0000256" key="4">
    <source>
        <dbReference type="ARBA" id="ARBA00022795"/>
    </source>
</evidence>
<evidence type="ECO:0000256" key="1">
    <source>
        <dbReference type="ARBA" id="ARBA00004514"/>
    </source>
</evidence>
<accession>A0ABW0QWQ7</accession>
<name>A0ABW0QWQ7_9BACL</name>
<keyword evidence="3 6" id="KW-0963">Cytoplasm</keyword>
<sequence>MINNPYQKYQQAAVQTSGPQLVLMLYDGAIKFVRAGIESIEERKPEKANTNLQKAQRIIHELIASLNFDYEISNNLVLLYEYMIRQLIQANSRKDVVPAREVMNYLVDLRETWAVAMKKPTMESMQ</sequence>
<keyword evidence="7" id="KW-0282">Flagellum</keyword>
<evidence type="ECO:0000256" key="3">
    <source>
        <dbReference type="ARBA" id="ARBA00022490"/>
    </source>
</evidence>
<keyword evidence="7" id="KW-0969">Cilium</keyword>
<evidence type="ECO:0000313" key="8">
    <source>
        <dbReference type="Proteomes" id="UP001596108"/>
    </source>
</evidence>
<dbReference type="CDD" id="cd16098">
    <property type="entry name" value="FliS"/>
    <property type="match status" value="1"/>
</dbReference>
<evidence type="ECO:0000256" key="6">
    <source>
        <dbReference type="PIRNR" id="PIRNR039090"/>
    </source>
</evidence>